<feature type="transmembrane region" description="Helical" evidence="7">
    <location>
        <begin position="121"/>
        <end position="138"/>
    </location>
</feature>
<evidence type="ECO:0000313" key="10">
    <source>
        <dbReference type="EMBL" id="CUN93898.1"/>
    </source>
</evidence>
<evidence type="ECO:0000256" key="5">
    <source>
        <dbReference type="ARBA" id="ARBA00022989"/>
    </source>
</evidence>
<keyword evidence="3" id="KW-0813">Transport</keyword>
<dbReference type="NCBIfam" id="TIGR01297">
    <property type="entry name" value="CDF"/>
    <property type="match status" value="1"/>
</dbReference>
<protein>
    <submittedName>
        <fullName evidence="10">Cation diffusion facilitator family transporter</fullName>
    </submittedName>
</protein>
<dbReference type="OrthoDB" id="9806522at2"/>
<dbReference type="InterPro" id="IPR058533">
    <property type="entry name" value="Cation_efflux_TM"/>
</dbReference>
<dbReference type="RefSeq" id="WP_055263944.1">
    <property type="nucleotide sequence ID" value="NZ_CABIXQ010000004.1"/>
</dbReference>
<comment type="similarity">
    <text evidence="2">Belongs to the cation diffusion facilitator (CDF) transporter (TC 2.A.4) family.</text>
</comment>
<feature type="transmembrane region" description="Helical" evidence="7">
    <location>
        <begin position="15"/>
        <end position="33"/>
    </location>
</feature>
<evidence type="ECO:0000256" key="6">
    <source>
        <dbReference type="ARBA" id="ARBA00023136"/>
    </source>
</evidence>
<dbReference type="Pfam" id="PF01545">
    <property type="entry name" value="Cation_efflux"/>
    <property type="match status" value="1"/>
</dbReference>
<dbReference type="InterPro" id="IPR050291">
    <property type="entry name" value="CDF_Transporter"/>
</dbReference>
<dbReference type="GO" id="GO:0006882">
    <property type="term" value="P:intracellular zinc ion homeostasis"/>
    <property type="evidence" value="ECO:0007669"/>
    <property type="project" value="TreeGrafter"/>
</dbReference>
<dbReference type="Gene3D" id="3.30.70.1350">
    <property type="entry name" value="Cation efflux protein, cytoplasmic domain"/>
    <property type="match status" value="1"/>
</dbReference>
<comment type="subcellular location">
    <subcellularLocation>
        <location evidence="1">Membrane</location>
        <topology evidence="1">Multi-pass membrane protein</topology>
    </subcellularLocation>
</comment>
<dbReference type="Pfam" id="PF16916">
    <property type="entry name" value="ZT_dimer"/>
    <property type="match status" value="1"/>
</dbReference>
<feature type="transmembrane region" description="Helical" evidence="7">
    <location>
        <begin position="83"/>
        <end position="101"/>
    </location>
</feature>
<evidence type="ECO:0000259" key="9">
    <source>
        <dbReference type="Pfam" id="PF16916"/>
    </source>
</evidence>
<evidence type="ECO:0000313" key="11">
    <source>
        <dbReference type="Proteomes" id="UP000095594"/>
    </source>
</evidence>
<evidence type="ECO:0000256" key="3">
    <source>
        <dbReference type="ARBA" id="ARBA00022448"/>
    </source>
</evidence>
<keyword evidence="5 7" id="KW-1133">Transmembrane helix</keyword>
<dbReference type="InterPro" id="IPR027470">
    <property type="entry name" value="Cation_efflux_CTD"/>
</dbReference>
<dbReference type="GO" id="GO:0015341">
    <property type="term" value="F:zinc efflux antiporter activity"/>
    <property type="evidence" value="ECO:0007669"/>
    <property type="project" value="TreeGrafter"/>
</dbReference>
<dbReference type="InterPro" id="IPR036837">
    <property type="entry name" value="Cation_efflux_CTD_sf"/>
</dbReference>
<dbReference type="Proteomes" id="UP000095594">
    <property type="component" value="Unassembled WGS sequence"/>
</dbReference>
<dbReference type="SUPFAM" id="SSF161111">
    <property type="entry name" value="Cation efflux protein transmembrane domain-like"/>
    <property type="match status" value="1"/>
</dbReference>
<dbReference type="GO" id="GO:0015093">
    <property type="term" value="F:ferrous iron transmembrane transporter activity"/>
    <property type="evidence" value="ECO:0007669"/>
    <property type="project" value="TreeGrafter"/>
</dbReference>
<keyword evidence="4 7" id="KW-0812">Transmembrane</keyword>
<feature type="domain" description="Cation efflux protein cytoplasmic" evidence="9">
    <location>
        <begin position="216"/>
        <end position="291"/>
    </location>
</feature>
<evidence type="ECO:0000256" key="4">
    <source>
        <dbReference type="ARBA" id="ARBA00022692"/>
    </source>
</evidence>
<feature type="transmembrane region" description="Helical" evidence="7">
    <location>
        <begin position="184"/>
        <end position="202"/>
    </location>
</feature>
<dbReference type="Gene3D" id="1.20.1510.10">
    <property type="entry name" value="Cation efflux protein transmembrane domain"/>
    <property type="match status" value="1"/>
</dbReference>
<evidence type="ECO:0000256" key="7">
    <source>
        <dbReference type="SAM" id="Phobius"/>
    </source>
</evidence>
<dbReference type="InterPro" id="IPR027469">
    <property type="entry name" value="Cation_efflux_TMD_sf"/>
</dbReference>
<evidence type="ECO:0000256" key="1">
    <source>
        <dbReference type="ARBA" id="ARBA00004141"/>
    </source>
</evidence>
<keyword evidence="6 7" id="KW-0472">Membrane</keyword>
<dbReference type="PANTHER" id="PTHR43840">
    <property type="entry name" value="MITOCHONDRIAL METAL TRANSPORTER 1-RELATED"/>
    <property type="match status" value="1"/>
</dbReference>
<proteinExistence type="inferred from homology"/>
<name>A0A174B2Q2_9CLOT</name>
<feature type="domain" description="Cation efflux protein transmembrane" evidence="8">
    <location>
        <begin position="16"/>
        <end position="210"/>
    </location>
</feature>
<dbReference type="EMBL" id="CYZX01000004">
    <property type="protein sequence ID" value="CUN93898.1"/>
    <property type="molecule type" value="Genomic_DNA"/>
</dbReference>
<accession>A0A174B2Q2</accession>
<gene>
    <name evidence="10" type="primary">czcD</name>
    <name evidence="10" type="ORF">ERS852471_00682</name>
</gene>
<dbReference type="PANTHER" id="PTHR43840:SF15">
    <property type="entry name" value="MITOCHONDRIAL METAL TRANSPORTER 1-RELATED"/>
    <property type="match status" value="1"/>
</dbReference>
<sequence length="292" mass="32814">MVEGKENKYHMIKKVLIIILIANFAVSVAKIIIGYITKSLSLSADGFHSFSDGASNIVGLISITLASKPIDNEHPYGHKKIETMASLIIGGMLVFLTYNIVVQSIQKFFNQTEITVSLESILILLSTLCINIFVAYYENKQGKKYNSSFLIADSIHTKSDIFVSIGVLTTLICIKMGVPPIIDVFVSIIVACFILYAAYEIFKDAYNVLIDSKILDEEKVRDVVMKSFNNVKDVHNIRSRGGKDYIFLDMHIKVNPDLQVSEVHSLVHNIDKVIKKKDERVIETIIHVEPFK</sequence>
<dbReference type="InterPro" id="IPR002524">
    <property type="entry name" value="Cation_efflux"/>
</dbReference>
<organism evidence="10 11">
    <name type="scientific">Clostridium disporicum</name>
    <dbReference type="NCBI Taxonomy" id="84024"/>
    <lineage>
        <taxon>Bacteria</taxon>
        <taxon>Bacillati</taxon>
        <taxon>Bacillota</taxon>
        <taxon>Clostridia</taxon>
        <taxon>Eubacteriales</taxon>
        <taxon>Clostridiaceae</taxon>
        <taxon>Clostridium</taxon>
    </lineage>
</organism>
<dbReference type="GO" id="GO:0015086">
    <property type="term" value="F:cadmium ion transmembrane transporter activity"/>
    <property type="evidence" value="ECO:0007669"/>
    <property type="project" value="TreeGrafter"/>
</dbReference>
<dbReference type="SUPFAM" id="SSF160240">
    <property type="entry name" value="Cation efflux protein cytoplasmic domain-like"/>
    <property type="match status" value="1"/>
</dbReference>
<reference evidence="10 11" key="1">
    <citation type="submission" date="2015-09" db="EMBL/GenBank/DDBJ databases">
        <authorList>
            <consortium name="Pathogen Informatics"/>
        </authorList>
    </citation>
    <scope>NUCLEOTIDE SEQUENCE [LARGE SCALE GENOMIC DNA]</scope>
    <source>
        <strain evidence="10 11">2789STDY5834856</strain>
    </source>
</reference>
<evidence type="ECO:0000256" key="2">
    <source>
        <dbReference type="ARBA" id="ARBA00008114"/>
    </source>
</evidence>
<dbReference type="AlphaFoldDB" id="A0A174B2Q2"/>
<dbReference type="GO" id="GO:0005886">
    <property type="term" value="C:plasma membrane"/>
    <property type="evidence" value="ECO:0007669"/>
    <property type="project" value="TreeGrafter"/>
</dbReference>
<evidence type="ECO:0000259" key="8">
    <source>
        <dbReference type="Pfam" id="PF01545"/>
    </source>
</evidence>
<dbReference type="FunFam" id="1.20.1510.10:FF:000006">
    <property type="entry name" value="Divalent cation efflux transporter"/>
    <property type="match status" value="1"/>
</dbReference>